<dbReference type="CDD" id="cd00254">
    <property type="entry name" value="LT-like"/>
    <property type="match status" value="1"/>
</dbReference>
<comment type="similarity">
    <text evidence="1">Belongs to the transglycosylase Slt family.</text>
</comment>
<evidence type="ECO:0000313" key="6">
    <source>
        <dbReference type="Proteomes" id="UP000198851"/>
    </source>
</evidence>
<evidence type="ECO:0000256" key="2">
    <source>
        <dbReference type="ARBA" id="ARBA00009387"/>
    </source>
</evidence>
<dbReference type="EMBL" id="FOSZ01000005">
    <property type="protein sequence ID" value="SFL13771.1"/>
    <property type="molecule type" value="Genomic_DNA"/>
</dbReference>
<protein>
    <submittedName>
        <fullName evidence="5">Transglycosylase SLT domain-containing protein</fullName>
    </submittedName>
</protein>
<dbReference type="Pfam" id="PF01464">
    <property type="entry name" value="SLT"/>
    <property type="match status" value="1"/>
</dbReference>
<keyword evidence="6" id="KW-1185">Reference proteome</keyword>
<dbReference type="PANTHER" id="PTHR37423">
    <property type="entry name" value="SOLUBLE LYTIC MUREIN TRANSGLYCOSYLASE-RELATED"/>
    <property type="match status" value="1"/>
</dbReference>
<evidence type="ECO:0000256" key="1">
    <source>
        <dbReference type="ARBA" id="ARBA00007734"/>
    </source>
</evidence>
<sequence>MMGFRAVWGGLAMLCALVIPLQAESPPPFPDFSAKRVTPPKPGQSKRITVQITPTTPETVGVVASIPTPEAGAQVVPLGIYGWFWSAISPDVGDAGPGRLEPALVAIGNAPAEARVKTPRLDELRATIEAYGTDILLATIGTQVSPALALAVIAVESGGRSDAVSSAGAQGLMQLMPATAERFGVDDPLVAKDNIGGGVRFLDFLMTEFDRDPILVLAGYNAGENSIPAHDGVPPFAETRDYVPKVLAAFQVAKALCVTPPELITDGCVFARH</sequence>
<dbReference type="SUPFAM" id="SSF53955">
    <property type="entry name" value="Lysozyme-like"/>
    <property type="match status" value="1"/>
</dbReference>
<dbReference type="InterPro" id="IPR008258">
    <property type="entry name" value="Transglycosylase_SLT_dom_1"/>
</dbReference>
<evidence type="ECO:0000259" key="4">
    <source>
        <dbReference type="Pfam" id="PF01464"/>
    </source>
</evidence>
<feature type="signal peptide" evidence="3">
    <location>
        <begin position="1"/>
        <end position="23"/>
    </location>
</feature>
<dbReference type="PANTHER" id="PTHR37423:SF2">
    <property type="entry name" value="MEMBRANE-BOUND LYTIC MUREIN TRANSGLYCOSYLASE C"/>
    <property type="match status" value="1"/>
</dbReference>
<comment type="similarity">
    <text evidence="2">Belongs to the virb1 family.</text>
</comment>
<dbReference type="InterPro" id="IPR023346">
    <property type="entry name" value="Lysozyme-like_dom_sf"/>
</dbReference>
<feature type="domain" description="Transglycosylase SLT" evidence="4">
    <location>
        <begin position="142"/>
        <end position="227"/>
    </location>
</feature>
<evidence type="ECO:0000313" key="5">
    <source>
        <dbReference type="EMBL" id="SFL13771.1"/>
    </source>
</evidence>
<dbReference type="AlphaFoldDB" id="A0A1I4FBK3"/>
<accession>A0A1I4FBK3</accession>
<proteinExistence type="inferred from homology"/>
<evidence type="ECO:0000256" key="3">
    <source>
        <dbReference type="SAM" id="SignalP"/>
    </source>
</evidence>
<organism evidence="5 6">
    <name type="scientific">Shimia haliotis</name>
    <dbReference type="NCBI Taxonomy" id="1280847"/>
    <lineage>
        <taxon>Bacteria</taxon>
        <taxon>Pseudomonadati</taxon>
        <taxon>Pseudomonadota</taxon>
        <taxon>Alphaproteobacteria</taxon>
        <taxon>Rhodobacterales</taxon>
        <taxon>Roseobacteraceae</taxon>
    </lineage>
</organism>
<reference evidence="6" key="1">
    <citation type="submission" date="2016-10" db="EMBL/GenBank/DDBJ databases">
        <authorList>
            <person name="Varghese N."/>
            <person name="Submissions S."/>
        </authorList>
    </citation>
    <scope>NUCLEOTIDE SEQUENCE [LARGE SCALE GENOMIC DNA]</scope>
    <source>
        <strain evidence="6">DSM 28453</strain>
    </source>
</reference>
<dbReference type="Proteomes" id="UP000198851">
    <property type="component" value="Unassembled WGS sequence"/>
</dbReference>
<gene>
    <name evidence="5" type="ORF">SAMN04488036_105260</name>
</gene>
<keyword evidence="3" id="KW-0732">Signal</keyword>
<name>A0A1I4FBK3_9RHOB</name>
<feature type="chain" id="PRO_5011607042" evidence="3">
    <location>
        <begin position="24"/>
        <end position="273"/>
    </location>
</feature>
<dbReference type="Gene3D" id="1.10.530.10">
    <property type="match status" value="1"/>
</dbReference>
<dbReference type="STRING" id="1280847.SAMN04488036_105260"/>